<dbReference type="RefSeq" id="WP_380737432.1">
    <property type="nucleotide sequence ID" value="NZ_JBHTJP010000032.1"/>
</dbReference>
<comment type="caution">
    <text evidence="2">The sequence shown here is derived from an EMBL/GenBank/DDBJ whole genome shotgun (WGS) entry which is preliminary data.</text>
</comment>
<dbReference type="EMBL" id="JBHTJP010000032">
    <property type="protein sequence ID" value="MFD0976264.1"/>
    <property type="molecule type" value="Genomic_DNA"/>
</dbReference>
<reference evidence="3" key="1">
    <citation type="journal article" date="2019" name="Int. J. Syst. Evol. Microbiol.">
        <title>The Global Catalogue of Microorganisms (GCM) 10K type strain sequencing project: providing services to taxonomists for standard genome sequencing and annotation.</title>
        <authorList>
            <consortium name="The Broad Institute Genomics Platform"/>
            <consortium name="The Broad Institute Genome Sequencing Center for Infectious Disease"/>
            <person name="Wu L."/>
            <person name="Ma J."/>
        </authorList>
    </citation>
    <scope>NUCLEOTIDE SEQUENCE [LARGE SCALE GENOMIC DNA]</scope>
    <source>
        <strain evidence="3">CCUG 60898</strain>
    </source>
</reference>
<keyword evidence="3" id="KW-1185">Reference proteome</keyword>
<proteinExistence type="predicted"/>
<dbReference type="SUPFAM" id="SSF54427">
    <property type="entry name" value="NTF2-like"/>
    <property type="match status" value="1"/>
</dbReference>
<gene>
    <name evidence="2" type="ORF">ACFQ1G_05630</name>
</gene>
<dbReference type="Gene3D" id="3.10.450.50">
    <property type="match status" value="1"/>
</dbReference>
<evidence type="ECO:0000313" key="2">
    <source>
        <dbReference type="EMBL" id="MFD0976264.1"/>
    </source>
</evidence>
<name>A0ABW3IE07_9FLAO</name>
<accession>A0ABW3IE07</accession>
<protein>
    <recommendedName>
        <fullName evidence="4">Nuclear transport factor 2 family protein</fullName>
    </recommendedName>
</protein>
<feature type="transmembrane region" description="Helical" evidence="1">
    <location>
        <begin position="9"/>
        <end position="27"/>
    </location>
</feature>
<evidence type="ECO:0008006" key="4">
    <source>
        <dbReference type="Google" id="ProtNLM"/>
    </source>
</evidence>
<evidence type="ECO:0000313" key="3">
    <source>
        <dbReference type="Proteomes" id="UP001597100"/>
    </source>
</evidence>
<dbReference type="Proteomes" id="UP001597100">
    <property type="component" value="Unassembled WGS sequence"/>
</dbReference>
<sequence length="195" mass="22399">MKNINYNKYIYFLLIVLISGASMGLYGQKPEPASLDYPNVQKDIETVKATIKAYENGNWEQLRNNLAEDAMVYNLGSFDSLTVDQTVNYWKKGRDSAIPMISEDGIWLGVAVSEGPREGNWILHWGNNTLTYPNGETISFPYHLATHMKEDQIDRIYFYYDNGRIIRSLGYSIDPPVKEDDDDGLEDFEGYREND</sequence>
<keyword evidence="1" id="KW-0812">Transmembrane</keyword>
<dbReference type="InterPro" id="IPR032710">
    <property type="entry name" value="NTF2-like_dom_sf"/>
</dbReference>
<evidence type="ECO:0000256" key="1">
    <source>
        <dbReference type="SAM" id="Phobius"/>
    </source>
</evidence>
<organism evidence="2 3">
    <name type="scientific">Salinimicrobium gaetbulicola</name>
    <dbReference type="NCBI Taxonomy" id="999702"/>
    <lineage>
        <taxon>Bacteria</taxon>
        <taxon>Pseudomonadati</taxon>
        <taxon>Bacteroidota</taxon>
        <taxon>Flavobacteriia</taxon>
        <taxon>Flavobacteriales</taxon>
        <taxon>Flavobacteriaceae</taxon>
        <taxon>Salinimicrobium</taxon>
    </lineage>
</organism>
<keyword evidence="1" id="KW-0472">Membrane</keyword>
<keyword evidence="1" id="KW-1133">Transmembrane helix</keyword>